<dbReference type="AlphaFoldDB" id="A0A926ZGL1"/>
<dbReference type="RefSeq" id="WP_190464032.1">
    <property type="nucleotide sequence ID" value="NZ_JACJPW010000018.1"/>
</dbReference>
<organism evidence="1 2">
    <name type="scientific">Aerosakkonema funiforme FACHB-1375</name>
    <dbReference type="NCBI Taxonomy" id="2949571"/>
    <lineage>
        <taxon>Bacteria</taxon>
        <taxon>Bacillati</taxon>
        <taxon>Cyanobacteriota</taxon>
        <taxon>Cyanophyceae</taxon>
        <taxon>Oscillatoriophycideae</taxon>
        <taxon>Aerosakkonematales</taxon>
        <taxon>Aerosakkonemataceae</taxon>
        <taxon>Aerosakkonema</taxon>
    </lineage>
</organism>
<dbReference type="Proteomes" id="UP000641646">
    <property type="component" value="Unassembled WGS sequence"/>
</dbReference>
<comment type="caution">
    <text evidence="1">The sequence shown here is derived from an EMBL/GenBank/DDBJ whole genome shotgun (WGS) entry which is preliminary data.</text>
</comment>
<keyword evidence="2" id="KW-1185">Reference proteome</keyword>
<reference evidence="1" key="2">
    <citation type="submission" date="2020-08" db="EMBL/GenBank/DDBJ databases">
        <authorList>
            <person name="Chen M."/>
            <person name="Teng W."/>
            <person name="Zhao L."/>
            <person name="Hu C."/>
            <person name="Zhou Y."/>
            <person name="Han B."/>
            <person name="Song L."/>
            <person name="Shu W."/>
        </authorList>
    </citation>
    <scope>NUCLEOTIDE SEQUENCE</scope>
    <source>
        <strain evidence="1">FACHB-1375</strain>
    </source>
</reference>
<dbReference type="EMBL" id="JACJPW010000018">
    <property type="protein sequence ID" value="MBD2181267.1"/>
    <property type="molecule type" value="Genomic_DNA"/>
</dbReference>
<reference evidence="1" key="1">
    <citation type="journal article" date="2015" name="ISME J.">
        <title>Draft Genome Sequence of Streptomyces incarnatus NRRL8089, which Produces the Nucleoside Antibiotic Sinefungin.</title>
        <authorList>
            <person name="Oshima K."/>
            <person name="Hattori M."/>
            <person name="Shimizu H."/>
            <person name="Fukuda K."/>
            <person name="Nemoto M."/>
            <person name="Inagaki K."/>
            <person name="Tamura T."/>
        </authorList>
    </citation>
    <scope>NUCLEOTIDE SEQUENCE</scope>
    <source>
        <strain evidence="1">FACHB-1375</strain>
    </source>
</reference>
<evidence type="ECO:0000313" key="2">
    <source>
        <dbReference type="Proteomes" id="UP000641646"/>
    </source>
</evidence>
<sequence length="352" mass="37328">MSFAIFDEGYYLEKNPDVAVAVKAGTFQSGLQHFQLVGMQEGRTSVSRFWSEGGYYGSGFLPNNFDVLSKVMQGELPSALAHFIQTGEAEGRVISDAFYNERFYLQRNPDVANAVAAGIFASGFSHFIQIGKNEGRQASAFNEEVYLAFNPDVAAAVSSGVFSSALEHYTKSGRNESRPAFLSGSNGNDYVSAFDTGNSTITGVAIDVITGATPEIVPTSLGVGEVDTLIGSNSGVSDRFIIGVGRSASNPTPSKFYVGQGDADYALISHFDILGGDAIVPGLDLIQLAGKPEDYVIQTSNETFKTNIFAIVSGGNTPQLDLVAVVESPTLSVRSVDSVNETFILSAQALLS</sequence>
<gene>
    <name evidence="1" type="ORF">H6G03_09145</name>
</gene>
<accession>A0A926ZGL1</accession>
<name>A0A926ZGL1_9CYAN</name>
<proteinExistence type="predicted"/>
<evidence type="ECO:0000313" key="1">
    <source>
        <dbReference type="EMBL" id="MBD2181267.1"/>
    </source>
</evidence>
<protein>
    <submittedName>
        <fullName evidence="1">Uncharacterized protein</fullName>
    </submittedName>
</protein>